<evidence type="ECO:0000256" key="1">
    <source>
        <dbReference type="ARBA" id="ARBA00022441"/>
    </source>
</evidence>
<proteinExistence type="predicted"/>
<accession>A0A151ZHX9</accession>
<name>A0A151ZHX9_TIELA</name>
<evidence type="ECO:0000313" key="6">
    <source>
        <dbReference type="Proteomes" id="UP000076078"/>
    </source>
</evidence>
<evidence type="ECO:0000256" key="2">
    <source>
        <dbReference type="ARBA" id="ARBA00022737"/>
    </source>
</evidence>
<comment type="caution">
    <text evidence="5">The sequence shown here is derived from an EMBL/GenBank/DDBJ whole genome shotgun (WGS) entry which is preliminary data.</text>
</comment>
<evidence type="ECO:0000313" key="5">
    <source>
        <dbReference type="EMBL" id="KYQ93592.1"/>
    </source>
</evidence>
<gene>
    <name evidence="5" type="ORF">DLAC_04965</name>
</gene>
<dbReference type="Pfam" id="PF01344">
    <property type="entry name" value="Kelch_1"/>
    <property type="match status" value="2"/>
</dbReference>
<protein>
    <submittedName>
        <fullName evidence="5">Kelch repeat-containing protein</fullName>
    </submittedName>
</protein>
<dbReference type="PANTHER" id="PTHR46093:SF18">
    <property type="entry name" value="FIBRONECTIN TYPE-III DOMAIN-CONTAINING PROTEIN"/>
    <property type="match status" value="1"/>
</dbReference>
<organism evidence="5 6">
    <name type="scientific">Tieghemostelium lacteum</name>
    <name type="common">Slime mold</name>
    <name type="synonym">Dictyostelium lacteum</name>
    <dbReference type="NCBI Taxonomy" id="361077"/>
    <lineage>
        <taxon>Eukaryota</taxon>
        <taxon>Amoebozoa</taxon>
        <taxon>Evosea</taxon>
        <taxon>Eumycetozoa</taxon>
        <taxon>Dictyostelia</taxon>
        <taxon>Dictyosteliales</taxon>
        <taxon>Raperosteliaceae</taxon>
        <taxon>Tieghemostelium</taxon>
    </lineage>
</organism>
<evidence type="ECO:0000259" key="4">
    <source>
        <dbReference type="PROSITE" id="PS50105"/>
    </source>
</evidence>
<evidence type="ECO:0000256" key="3">
    <source>
        <dbReference type="SAM" id="MobiDB-lite"/>
    </source>
</evidence>
<feature type="domain" description="SAM" evidence="4">
    <location>
        <begin position="411"/>
        <end position="469"/>
    </location>
</feature>
<dbReference type="AlphaFoldDB" id="A0A151ZHX9"/>
<dbReference type="PANTHER" id="PTHR46093">
    <property type="entry name" value="ACYL-COA-BINDING DOMAIN-CONTAINING PROTEIN 5"/>
    <property type="match status" value="1"/>
</dbReference>
<dbReference type="SUPFAM" id="SSF117281">
    <property type="entry name" value="Kelch motif"/>
    <property type="match status" value="1"/>
</dbReference>
<feature type="region of interest" description="Disordered" evidence="3">
    <location>
        <begin position="322"/>
        <end position="343"/>
    </location>
</feature>
<dbReference type="SUPFAM" id="SSF47769">
    <property type="entry name" value="SAM/Pointed domain"/>
    <property type="match status" value="1"/>
</dbReference>
<dbReference type="InterPro" id="IPR001660">
    <property type="entry name" value="SAM"/>
</dbReference>
<dbReference type="Pfam" id="PF00536">
    <property type="entry name" value="SAM_1"/>
    <property type="match status" value="1"/>
</dbReference>
<dbReference type="Pfam" id="PF24681">
    <property type="entry name" value="Kelch_KLHDC2_KLHL20_DRC7"/>
    <property type="match status" value="1"/>
</dbReference>
<dbReference type="InterPro" id="IPR013761">
    <property type="entry name" value="SAM/pointed_sf"/>
</dbReference>
<dbReference type="OrthoDB" id="10251809at2759"/>
<dbReference type="InterPro" id="IPR015915">
    <property type="entry name" value="Kelch-typ_b-propeller"/>
</dbReference>
<dbReference type="Gene3D" id="2.120.10.80">
    <property type="entry name" value="Kelch-type beta propeller"/>
    <property type="match status" value="2"/>
</dbReference>
<sequence length="499" mass="57412">MWRIEQIEKEPSSRCAHQAEIINDYMYIFGGWNDENLMLNDIHRFNSVTWEWEQLNVDTAESCFVVPRNGHTMNAYGKQLIVFGGGSFSGFLNDILSFSLENCKWSAIQTAANTVVPCGRSKHSSCLVDDRLYIFGGGDGIRLYNDMFYLDLVQWRWYQVDCSNVSQKPSPRWGHTMVKLPDNKSLLLFGGHAGSKRLNDLYIFNIEESTWHQVQYSLNEGDLVPPPRAGHTATMIGQHMLLFGGGDGKIINDCYLLDTIDFKWWKFNNIPPEGRCAHSTLFHNNKLIIYGGGNGVQCLRKLIVLDSLDQIDNLYNQFKDLKSPSNNNNNNNNNNNIVNSPNNNNQIQIKKIKNQIEDLNLSLSQLSNTIELKAKKIQEQKEQQQQQNNIKVNNNNNVDIDKFNKSRLNDYEKRDIIYFLNQIGMSKFINKFIEEEIDTTVVHLLTEDHLKELGIQSLGDRLSIIKGIRESTLYCFKGKSRLSMEYDPNQLVKFIDDDD</sequence>
<dbReference type="STRING" id="361077.A0A151ZHX9"/>
<keyword evidence="2" id="KW-0677">Repeat</keyword>
<feature type="compositionally biased region" description="Low complexity" evidence="3">
    <location>
        <begin position="323"/>
        <end position="343"/>
    </location>
</feature>
<keyword evidence="6" id="KW-1185">Reference proteome</keyword>
<dbReference type="InterPro" id="IPR006652">
    <property type="entry name" value="Kelch_1"/>
</dbReference>
<dbReference type="PROSITE" id="PS50105">
    <property type="entry name" value="SAM_DOMAIN"/>
    <property type="match status" value="1"/>
</dbReference>
<dbReference type="Gene3D" id="1.10.150.50">
    <property type="entry name" value="Transcription Factor, Ets-1"/>
    <property type="match status" value="1"/>
</dbReference>
<dbReference type="Proteomes" id="UP000076078">
    <property type="component" value="Unassembled WGS sequence"/>
</dbReference>
<dbReference type="OMA" id="ITPRNGH"/>
<reference evidence="5 6" key="1">
    <citation type="submission" date="2015-12" db="EMBL/GenBank/DDBJ databases">
        <title>Dictyostelia acquired genes for synthesis and detection of signals that induce cell-type specialization by lateral gene transfer from prokaryotes.</title>
        <authorList>
            <person name="Gloeckner G."/>
            <person name="Schaap P."/>
        </authorList>
    </citation>
    <scope>NUCLEOTIDE SEQUENCE [LARGE SCALE GENOMIC DNA]</scope>
    <source>
        <strain evidence="5 6">TK</strain>
    </source>
</reference>
<dbReference type="EMBL" id="LODT01000025">
    <property type="protein sequence ID" value="KYQ93592.1"/>
    <property type="molecule type" value="Genomic_DNA"/>
</dbReference>
<dbReference type="SMART" id="SM00454">
    <property type="entry name" value="SAM"/>
    <property type="match status" value="1"/>
</dbReference>
<dbReference type="CDD" id="cd09487">
    <property type="entry name" value="SAM_superfamily"/>
    <property type="match status" value="1"/>
</dbReference>
<keyword evidence="1" id="KW-0880">Kelch repeat</keyword>
<dbReference type="InParanoid" id="A0A151ZHX9"/>